<evidence type="ECO:0000259" key="1">
    <source>
        <dbReference type="PROSITE" id="PS50994"/>
    </source>
</evidence>
<dbReference type="Pfam" id="PF13565">
    <property type="entry name" value="HTH_32"/>
    <property type="match status" value="1"/>
</dbReference>
<dbReference type="SUPFAM" id="SSF53098">
    <property type="entry name" value="Ribonuclease H-like"/>
    <property type="match status" value="1"/>
</dbReference>
<dbReference type="InterPro" id="IPR036397">
    <property type="entry name" value="RNaseH_sf"/>
</dbReference>
<sequence length="390" mass="43910">MSKSRLVLAALVYEKRSIPEVVSTFGVARSWVYALLSRYKAEGEAAFQPRSKRPHTSPSAIATETMILILKIRDELAGQGLDAGAHTICWHLATHHRVTVSPTTVWRYLKKAELIEPQPKKKPKSSYIRFEANLPNETWQTDFTHHRLADGTDTEILTFLDDHSRYALAVTAHRRVAGPTVVATFRKAVAAHGIPASVLSDNGLVYTTRFAQGGRHHGRNGFEHELARLGVAQKNSRPNHPTTCGKVERFQQTMKKWLRSRPAPATIIDLQELIDQFVAHYNTARPHRSLDRRTPLAAWISRPKATPQGTPAPAHYRIRHDRVDDAGKVTLRHAGRLHHIGIGRRHARTRIILLIEDLHIRVAHAATGQLLQELDLDPTRGYQPQQTETP</sequence>
<name>A0A8J3QJ18_9ACTN</name>
<dbReference type="InterPro" id="IPR001584">
    <property type="entry name" value="Integrase_cat-core"/>
</dbReference>
<dbReference type="PROSITE" id="PS50994">
    <property type="entry name" value="INTEGRASE"/>
    <property type="match status" value="1"/>
</dbReference>
<dbReference type="AlphaFoldDB" id="A0A8J3QJ18"/>
<comment type="caution">
    <text evidence="2">The sequence shown here is derived from an EMBL/GenBank/DDBJ whole genome shotgun (WGS) entry which is preliminary data.</text>
</comment>
<dbReference type="InterPro" id="IPR047656">
    <property type="entry name" value="IS481-like_transpos"/>
</dbReference>
<gene>
    <name evidence="2" type="ORF">Rhe02_98900</name>
</gene>
<dbReference type="InterPro" id="IPR009057">
    <property type="entry name" value="Homeodomain-like_sf"/>
</dbReference>
<evidence type="ECO:0000313" key="3">
    <source>
        <dbReference type="Proteomes" id="UP000612899"/>
    </source>
</evidence>
<protein>
    <recommendedName>
        <fullName evidence="1">Integrase catalytic domain-containing protein</fullName>
    </recommendedName>
</protein>
<keyword evidence="3" id="KW-1185">Reference proteome</keyword>
<dbReference type="GO" id="GO:0003676">
    <property type="term" value="F:nucleic acid binding"/>
    <property type="evidence" value="ECO:0007669"/>
    <property type="project" value="InterPro"/>
</dbReference>
<organism evidence="2 3">
    <name type="scientific">Rhizocola hellebori</name>
    <dbReference type="NCBI Taxonomy" id="1392758"/>
    <lineage>
        <taxon>Bacteria</taxon>
        <taxon>Bacillati</taxon>
        <taxon>Actinomycetota</taxon>
        <taxon>Actinomycetes</taxon>
        <taxon>Micromonosporales</taxon>
        <taxon>Micromonosporaceae</taxon>
        <taxon>Rhizocola</taxon>
    </lineage>
</organism>
<dbReference type="GO" id="GO:0015074">
    <property type="term" value="P:DNA integration"/>
    <property type="evidence" value="ECO:0007669"/>
    <property type="project" value="InterPro"/>
</dbReference>
<dbReference type="InterPro" id="IPR012337">
    <property type="entry name" value="RNaseH-like_sf"/>
</dbReference>
<feature type="domain" description="Integrase catalytic" evidence="1">
    <location>
        <begin position="131"/>
        <end position="303"/>
    </location>
</feature>
<dbReference type="EMBL" id="BONY01000189">
    <property type="protein sequence ID" value="GIH11823.1"/>
    <property type="molecule type" value="Genomic_DNA"/>
</dbReference>
<evidence type="ECO:0000313" key="2">
    <source>
        <dbReference type="EMBL" id="GIH11823.1"/>
    </source>
</evidence>
<dbReference type="PANTHER" id="PTHR35004">
    <property type="entry name" value="TRANSPOSASE RV3428C-RELATED"/>
    <property type="match status" value="1"/>
</dbReference>
<proteinExistence type="predicted"/>
<dbReference type="PANTHER" id="PTHR35004:SF7">
    <property type="entry name" value="INTEGRASE PROTEIN"/>
    <property type="match status" value="1"/>
</dbReference>
<dbReference type="Pfam" id="PF13683">
    <property type="entry name" value="rve_3"/>
    <property type="match status" value="1"/>
</dbReference>
<dbReference type="NCBIfam" id="NF033577">
    <property type="entry name" value="transpos_IS481"/>
    <property type="match status" value="1"/>
</dbReference>
<reference evidence="2" key="1">
    <citation type="submission" date="2021-01" db="EMBL/GenBank/DDBJ databases">
        <title>Whole genome shotgun sequence of Rhizocola hellebori NBRC 109834.</title>
        <authorList>
            <person name="Komaki H."/>
            <person name="Tamura T."/>
        </authorList>
    </citation>
    <scope>NUCLEOTIDE SEQUENCE</scope>
    <source>
        <strain evidence="2">NBRC 109834</strain>
    </source>
</reference>
<accession>A0A8J3QJ18</accession>
<dbReference type="Gene3D" id="3.30.420.10">
    <property type="entry name" value="Ribonuclease H-like superfamily/Ribonuclease H"/>
    <property type="match status" value="1"/>
</dbReference>
<dbReference type="Proteomes" id="UP000612899">
    <property type="component" value="Unassembled WGS sequence"/>
</dbReference>
<dbReference type="SUPFAM" id="SSF46689">
    <property type="entry name" value="Homeodomain-like"/>
    <property type="match status" value="1"/>
</dbReference>
<dbReference type="RefSeq" id="WP_203915548.1">
    <property type="nucleotide sequence ID" value="NZ_BONY01000189.1"/>
</dbReference>